<evidence type="ECO:0000256" key="1">
    <source>
        <dbReference type="ARBA" id="ARBA00004651"/>
    </source>
</evidence>
<comment type="subcellular location">
    <subcellularLocation>
        <location evidence="1">Cell membrane</location>
        <topology evidence="1">Multi-pass membrane protein</topology>
    </subcellularLocation>
</comment>
<evidence type="ECO:0000256" key="4">
    <source>
        <dbReference type="ARBA" id="ARBA00022989"/>
    </source>
</evidence>
<dbReference type="EMBL" id="CP077095">
    <property type="protein sequence ID" value="QXI39795.1"/>
    <property type="molecule type" value="Genomic_DNA"/>
</dbReference>
<feature type="transmembrane region" description="Helical" evidence="6">
    <location>
        <begin position="315"/>
        <end position="334"/>
    </location>
</feature>
<dbReference type="GO" id="GO:0004713">
    <property type="term" value="F:protein tyrosine kinase activity"/>
    <property type="evidence" value="ECO:0007669"/>
    <property type="project" value="TreeGrafter"/>
</dbReference>
<dbReference type="InterPro" id="IPR050445">
    <property type="entry name" value="Bact_polysacc_biosynth/exp"/>
</dbReference>
<evidence type="ECO:0000256" key="5">
    <source>
        <dbReference type="ARBA" id="ARBA00023136"/>
    </source>
</evidence>
<evidence type="ECO:0000256" key="6">
    <source>
        <dbReference type="SAM" id="Phobius"/>
    </source>
</evidence>
<keyword evidence="2" id="KW-1003">Cell membrane</keyword>
<evidence type="ECO:0000256" key="3">
    <source>
        <dbReference type="ARBA" id="ARBA00022692"/>
    </source>
</evidence>
<proteinExistence type="predicted"/>
<feature type="transmembrane region" description="Helical" evidence="6">
    <location>
        <begin position="27"/>
        <end position="46"/>
    </location>
</feature>
<dbReference type="Gene3D" id="3.30.1890.10">
    <property type="entry name" value="FepE-like"/>
    <property type="match status" value="1"/>
</dbReference>
<dbReference type="Pfam" id="PF02706">
    <property type="entry name" value="Wzz"/>
    <property type="match status" value="1"/>
</dbReference>
<evidence type="ECO:0000313" key="9">
    <source>
        <dbReference type="Proteomes" id="UP000633418"/>
    </source>
</evidence>
<dbReference type="AlphaFoldDB" id="A0A9E6PYC4"/>
<dbReference type="PANTHER" id="PTHR32309">
    <property type="entry name" value="TYROSINE-PROTEIN KINASE"/>
    <property type="match status" value="1"/>
</dbReference>
<gene>
    <name evidence="8" type="ORF">HU772_006825</name>
</gene>
<evidence type="ECO:0000259" key="7">
    <source>
        <dbReference type="Pfam" id="PF02706"/>
    </source>
</evidence>
<dbReference type="PANTHER" id="PTHR32309:SF13">
    <property type="entry name" value="FERRIC ENTEROBACTIN TRANSPORT PROTEIN FEPE"/>
    <property type="match status" value="1"/>
</dbReference>
<keyword evidence="4 6" id="KW-1133">Transmembrane helix</keyword>
<organism evidence="8 9">
    <name type="scientific">Pseudomonas xantholysinigenes</name>
    <dbReference type="NCBI Taxonomy" id="2745490"/>
    <lineage>
        <taxon>Bacteria</taxon>
        <taxon>Pseudomonadati</taxon>
        <taxon>Pseudomonadota</taxon>
        <taxon>Gammaproteobacteria</taxon>
        <taxon>Pseudomonadales</taxon>
        <taxon>Pseudomonadaceae</taxon>
        <taxon>Pseudomonas</taxon>
    </lineage>
</organism>
<dbReference type="InterPro" id="IPR003856">
    <property type="entry name" value="LPS_length_determ_N"/>
</dbReference>
<evidence type="ECO:0000256" key="2">
    <source>
        <dbReference type="ARBA" id="ARBA00022475"/>
    </source>
</evidence>
<reference evidence="8 9" key="1">
    <citation type="journal article" date="2020" name="Microorganisms">
        <title>Reliable Identification of Environmental Pseudomonas Isolates Using the rpoD Gene.</title>
        <authorList>
            <consortium name="The Broad Institute Genome Sequencing Platform"/>
            <person name="Girard L."/>
            <person name="Lood C."/>
            <person name="Rokni-Zadeh H."/>
            <person name="van Noort V."/>
            <person name="Lavigne R."/>
            <person name="De Mot R."/>
        </authorList>
    </citation>
    <scope>NUCLEOTIDE SEQUENCE [LARGE SCALE GENOMIC DNA]</scope>
    <source>
        <strain evidence="8 9">RW9S1A</strain>
    </source>
</reference>
<keyword evidence="5 6" id="KW-0472">Membrane</keyword>
<sequence>MRSERERPSEDEIDVFELCESLWRQKLLIFVVAVVVFAGAVLYAFWASPVYRAKLFLRPPLQADLAVLNQGRGGDSNLAMVSAKDGFDAFVRNLESESMRRKFFEAIYLPALTEQQRSASRNDLYTRFLASVSVGALSGENPGDVSVRMEAEDPVRSGEWASLYAAFAGELGRDEIVQNIITDARTKADNIEQAIMRAREGARGQREDRIVKLTEALGVARSMGLEVPPMIISGQGSDGDSGSLDYLRGVKALEAEIKSLRERESDDPFVADLRRQQELLAFYRSLKIDPEQVRIYRQDGAVEVSEDPVRPNRKLVVAGGLLLGLVLGGGLALMRHFWMRRRAGDAG</sequence>
<keyword evidence="3 6" id="KW-0812">Transmembrane</keyword>
<dbReference type="Proteomes" id="UP000633418">
    <property type="component" value="Chromosome"/>
</dbReference>
<dbReference type="GO" id="GO:0005886">
    <property type="term" value="C:plasma membrane"/>
    <property type="evidence" value="ECO:0007669"/>
    <property type="project" value="UniProtKB-SubCell"/>
</dbReference>
<reference evidence="8 9" key="2">
    <citation type="journal article" date="2021" name="Microorganisms">
        <title>The Ever-Expanding Pseudomonas Genus: Description of 43 New Species and Partition of the Pseudomonas putida Group.</title>
        <authorList>
            <person name="Girard L."/>
            <person name="Lood C."/>
            <person name="Hofte M."/>
            <person name="Vandamme P."/>
            <person name="Rokni-Zadeh H."/>
            <person name="van Noort V."/>
            <person name="Lavigne R."/>
            <person name="De Mot R."/>
        </authorList>
    </citation>
    <scope>NUCLEOTIDE SEQUENCE [LARGE SCALE GENOMIC DNA]</scope>
    <source>
        <strain evidence="8 9">RW9S1A</strain>
    </source>
</reference>
<dbReference type="KEGG" id="pxn:HU772_006825"/>
<dbReference type="RefSeq" id="WP_186655932.1">
    <property type="nucleotide sequence ID" value="NZ_CP077095.1"/>
</dbReference>
<protein>
    <submittedName>
        <fullName evidence="8">O-antigen chain length regulator</fullName>
    </submittedName>
</protein>
<feature type="domain" description="Polysaccharide chain length determinant N-terminal" evidence="7">
    <location>
        <begin position="11"/>
        <end position="105"/>
    </location>
</feature>
<name>A0A9E6PYC4_9PSED</name>
<dbReference type="SUPFAM" id="SSF160355">
    <property type="entry name" value="Bacterial polysaccharide co-polymerase-like"/>
    <property type="match status" value="1"/>
</dbReference>
<accession>A0A9E6PYC4</accession>
<keyword evidence="9" id="KW-1185">Reference proteome</keyword>
<evidence type="ECO:0000313" key="8">
    <source>
        <dbReference type="EMBL" id="QXI39795.1"/>
    </source>
</evidence>